<dbReference type="InterPro" id="IPR029039">
    <property type="entry name" value="Flavoprotein-like_sf"/>
</dbReference>
<evidence type="ECO:0000259" key="1">
    <source>
        <dbReference type="Pfam" id="PF03358"/>
    </source>
</evidence>
<dbReference type="Pfam" id="PF03358">
    <property type="entry name" value="FMN_red"/>
    <property type="match status" value="1"/>
</dbReference>
<evidence type="ECO:0000313" key="2">
    <source>
        <dbReference type="EMBL" id="SVA08264.1"/>
    </source>
</evidence>
<name>A0A381SY15_9ZZZZ</name>
<protein>
    <recommendedName>
        <fullName evidence="1">NADPH-dependent FMN reductase-like domain-containing protein</fullName>
    </recommendedName>
</protein>
<reference evidence="2" key="1">
    <citation type="submission" date="2018-05" db="EMBL/GenBank/DDBJ databases">
        <authorList>
            <person name="Lanie J.A."/>
            <person name="Ng W.-L."/>
            <person name="Kazmierczak K.M."/>
            <person name="Andrzejewski T.M."/>
            <person name="Davidsen T.M."/>
            <person name="Wayne K.J."/>
            <person name="Tettelin H."/>
            <person name="Glass J.I."/>
            <person name="Rusch D."/>
            <person name="Podicherti R."/>
            <person name="Tsui H.-C.T."/>
            <person name="Winkler M.E."/>
        </authorList>
    </citation>
    <scope>NUCLEOTIDE SEQUENCE</scope>
</reference>
<dbReference type="AlphaFoldDB" id="A0A381SY15"/>
<proteinExistence type="predicted"/>
<sequence>MRGILTAWNGHPTSLQVRHDTVADPPRLLIVWHSASGGTRRLVDAMVDGATDPVIAETLGSMVDVRVMGALDASVDDVLAADGYLLATPENFGYMSGAMKDFFDRTYYPCLEHTRGRPYGLLVKAGGDGLGAVAAVVPLAAGLDWRPVLEPLVVRGDVTDEHLSAARELGGSLAAGLAGDLW</sequence>
<organism evidence="2">
    <name type="scientific">marine metagenome</name>
    <dbReference type="NCBI Taxonomy" id="408172"/>
    <lineage>
        <taxon>unclassified sequences</taxon>
        <taxon>metagenomes</taxon>
        <taxon>ecological metagenomes</taxon>
    </lineage>
</organism>
<dbReference type="SUPFAM" id="SSF52218">
    <property type="entry name" value="Flavoproteins"/>
    <property type="match status" value="1"/>
</dbReference>
<gene>
    <name evidence="2" type="ORF">METZ01_LOCUS61118</name>
</gene>
<dbReference type="GO" id="GO:0016491">
    <property type="term" value="F:oxidoreductase activity"/>
    <property type="evidence" value="ECO:0007669"/>
    <property type="project" value="InterPro"/>
</dbReference>
<dbReference type="InterPro" id="IPR005025">
    <property type="entry name" value="FMN_Rdtase-like_dom"/>
</dbReference>
<accession>A0A381SY15</accession>
<dbReference type="Gene3D" id="3.40.50.360">
    <property type="match status" value="1"/>
</dbReference>
<dbReference type="EMBL" id="UINC01003666">
    <property type="protein sequence ID" value="SVA08264.1"/>
    <property type="molecule type" value="Genomic_DNA"/>
</dbReference>
<feature type="domain" description="NADPH-dependent FMN reductase-like" evidence="1">
    <location>
        <begin position="72"/>
        <end position="153"/>
    </location>
</feature>